<dbReference type="CDD" id="cd00340">
    <property type="entry name" value="GSH_Peroxidase"/>
    <property type="match status" value="1"/>
</dbReference>
<dbReference type="AlphaFoldDB" id="A0A8S9Z8S2"/>
<sequence length="168" mass="19080">MNDSKLASSIFEFTANDIDGNPVPLNKYRGCVCLIVNVASLCGLSEKNFTQLEELYKIFSEKGLRILAFPSNQFAKQEPGTAQEIKKRIMEKFSISFDLFDKINVNGEDAHPLYKFLQNAVPGTLINAIKWNYTKFLTDRNGIPLKRYAPTTSPMDMEPEIRALLEKH</sequence>
<dbReference type="Pfam" id="PF00255">
    <property type="entry name" value="GSHPx"/>
    <property type="match status" value="1"/>
</dbReference>
<dbReference type="PIRSF" id="PIRSF000303">
    <property type="entry name" value="Glutathion_perox"/>
    <property type="match status" value="1"/>
</dbReference>
<evidence type="ECO:0000256" key="5">
    <source>
        <dbReference type="PIRSR" id="PIRSR000303-1"/>
    </source>
</evidence>
<evidence type="ECO:0000313" key="7">
    <source>
        <dbReference type="EMBL" id="KAF7259547.1"/>
    </source>
</evidence>
<comment type="similarity">
    <text evidence="1 6">Belongs to the glutathione peroxidase family.</text>
</comment>
<dbReference type="GO" id="GO:0006979">
    <property type="term" value="P:response to oxidative stress"/>
    <property type="evidence" value="ECO:0007669"/>
    <property type="project" value="InterPro"/>
</dbReference>
<keyword evidence="2 6" id="KW-0575">Peroxidase</keyword>
<name>A0A8S9Z8S2_9TREM</name>
<evidence type="ECO:0000256" key="3">
    <source>
        <dbReference type="ARBA" id="ARBA00022933"/>
    </source>
</evidence>
<dbReference type="OrthoDB" id="446890at2759"/>
<dbReference type="FunFam" id="3.40.30.10:FF:000025">
    <property type="entry name" value="Glutathione peroxidase"/>
    <property type="match status" value="1"/>
</dbReference>
<dbReference type="PROSITE" id="PS00763">
    <property type="entry name" value="GLUTATHIONE_PEROXID_2"/>
    <property type="match status" value="1"/>
</dbReference>
<keyword evidence="3" id="KW-0712">Selenocysteine</keyword>
<dbReference type="GO" id="GO:0004601">
    <property type="term" value="F:peroxidase activity"/>
    <property type="evidence" value="ECO:0007669"/>
    <property type="project" value="UniProtKB-KW"/>
</dbReference>
<dbReference type="PANTHER" id="PTHR11592:SF134">
    <property type="entry name" value="PHOSPHOLIPID HYDROPEROXIDE GLUTATHIONE PEROXIDASE"/>
    <property type="match status" value="1"/>
</dbReference>
<accession>A0A8S9Z8S2</accession>
<evidence type="ECO:0000256" key="4">
    <source>
        <dbReference type="ARBA" id="ARBA00023002"/>
    </source>
</evidence>
<dbReference type="PROSITE" id="PS51355">
    <property type="entry name" value="GLUTATHIONE_PEROXID_3"/>
    <property type="match status" value="1"/>
</dbReference>
<proteinExistence type="inferred from homology"/>
<dbReference type="Proteomes" id="UP000822476">
    <property type="component" value="Unassembled WGS sequence"/>
</dbReference>
<protein>
    <recommendedName>
        <fullName evidence="6">Glutathione peroxidase</fullName>
    </recommendedName>
</protein>
<dbReference type="InterPro" id="IPR000889">
    <property type="entry name" value="Glutathione_peroxidase"/>
</dbReference>
<gene>
    <name evidence="7" type="ORF">EG68_03364</name>
</gene>
<dbReference type="SUPFAM" id="SSF52833">
    <property type="entry name" value="Thioredoxin-like"/>
    <property type="match status" value="1"/>
</dbReference>
<feature type="active site" evidence="5">
    <location>
        <position position="42"/>
    </location>
</feature>
<evidence type="ECO:0000256" key="1">
    <source>
        <dbReference type="ARBA" id="ARBA00006926"/>
    </source>
</evidence>
<evidence type="ECO:0000256" key="6">
    <source>
        <dbReference type="RuleBase" id="RU000499"/>
    </source>
</evidence>
<dbReference type="Gene3D" id="3.40.30.10">
    <property type="entry name" value="Glutaredoxin"/>
    <property type="match status" value="1"/>
</dbReference>
<organism evidence="7 8">
    <name type="scientific">Paragonimus skrjabini miyazakii</name>
    <dbReference type="NCBI Taxonomy" id="59628"/>
    <lineage>
        <taxon>Eukaryota</taxon>
        <taxon>Metazoa</taxon>
        <taxon>Spiralia</taxon>
        <taxon>Lophotrochozoa</taxon>
        <taxon>Platyhelminthes</taxon>
        <taxon>Trematoda</taxon>
        <taxon>Digenea</taxon>
        <taxon>Plagiorchiida</taxon>
        <taxon>Troglotremata</taxon>
        <taxon>Troglotrematidae</taxon>
        <taxon>Paragonimus</taxon>
    </lineage>
</organism>
<dbReference type="EMBL" id="JTDE01001148">
    <property type="protein sequence ID" value="KAF7259547.1"/>
    <property type="molecule type" value="Genomic_DNA"/>
</dbReference>
<evidence type="ECO:0000313" key="8">
    <source>
        <dbReference type="Proteomes" id="UP000822476"/>
    </source>
</evidence>
<evidence type="ECO:0000256" key="2">
    <source>
        <dbReference type="ARBA" id="ARBA00022559"/>
    </source>
</evidence>
<dbReference type="PRINTS" id="PR01011">
    <property type="entry name" value="GLUTPROXDASE"/>
</dbReference>
<comment type="caution">
    <text evidence="7">The sequence shown here is derived from an EMBL/GenBank/DDBJ whole genome shotgun (WGS) entry which is preliminary data.</text>
</comment>
<keyword evidence="8" id="KW-1185">Reference proteome</keyword>
<reference evidence="7" key="1">
    <citation type="submission" date="2019-07" db="EMBL/GenBank/DDBJ databases">
        <title>Annotation for the trematode Paragonimus miyazaki's.</title>
        <authorList>
            <person name="Choi Y.-J."/>
        </authorList>
    </citation>
    <scope>NUCLEOTIDE SEQUENCE</scope>
    <source>
        <strain evidence="7">Japan</strain>
    </source>
</reference>
<dbReference type="InterPro" id="IPR036249">
    <property type="entry name" value="Thioredoxin-like_sf"/>
</dbReference>
<dbReference type="PANTHER" id="PTHR11592">
    <property type="entry name" value="GLUTATHIONE PEROXIDASE"/>
    <property type="match status" value="1"/>
</dbReference>
<keyword evidence="4 6" id="KW-0560">Oxidoreductase</keyword>
<dbReference type="InterPro" id="IPR029760">
    <property type="entry name" value="GPX_CS"/>
</dbReference>